<organism evidence="1 2">
    <name type="scientific">Mucuna pruriens</name>
    <name type="common">Velvet bean</name>
    <name type="synonym">Dolichos pruriens</name>
    <dbReference type="NCBI Taxonomy" id="157652"/>
    <lineage>
        <taxon>Eukaryota</taxon>
        <taxon>Viridiplantae</taxon>
        <taxon>Streptophyta</taxon>
        <taxon>Embryophyta</taxon>
        <taxon>Tracheophyta</taxon>
        <taxon>Spermatophyta</taxon>
        <taxon>Magnoliopsida</taxon>
        <taxon>eudicotyledons</taxon>
        <taxon>Gunneridae</taxon>
        <taxon>Pentapetalae</taxon>
        <taxon>rosids</taxon>
        <taxon>fabids</taxon>
        <taxon>Fabales</taxon>
        <taxon>Fabaceae</taxon>
        <taxon>Papilionoideae</taxon>
        <taxon>50 kb inversion clade</taxon>
        <taxon>NPAAA clade</taxon>
        <taxon>indigoferoid/millettioid clade</taxon>
        <taxon>Phaseoleae</taxon>
        <taxon>Mucuna</taxon>
    </lineage>
</organism>
<dbReference type="Proteomes" id="UP000257109">
    <property type="component" value="Unassembled WGS sequence"/>
</dbReference>
<feature type="non-terminal residue" evidence="1">
    <location>
        <position position="1"/>
    </location>
</feature>
<evidence type="ECO:0000313" key="1">
    <source>
        <dbReference type="EMBL" id="RDX75746.1"/>
    </source>
</evidence>
<comment type="caution">
    <text evidence="1">The sequence shown here is derived from an EMBL/GenBank/DDBJ whole genome shotgun (WGS) entry which is preliminary data.</text>
</comment>
<evidence type="ECO:0008006" key="3">
    <source>
        <dbReference type="Google" id="ProtNLM"/>
    </source>
</evidence>
<dbReference type="AlphaFoldDB" id="A0A371FBS1"/>
<sequence length="200" mass="23620">MGRKTLTLIFKHFKLRCTLIEETTNSTANCFLEHYGEWLCPGWPPSHPDQLGSTSFASQFTSNKTKRLEVVNLFASKAKEKPSKITWHTLTTLRLRAGQFSDSLALRKPLTMEEIRAQAEKHIEVEEDQANRLEAIPNRLRRERTQTLHEIYHTNLLKHPRDVKGRWLRPNTQEWCEFHRAYDHCIEDCRNLQEEIERLI</sequence>
<name>A0A371FBS1_MUCPR</name>
<dbReference type="EMBL" id="QJKJ01009738">
    <property type="protein sequence ID" value="RDX75746.1"/>
    <property type="molecule type" value="Genomic_DNA"/>
</dbReference>
<keyword evidence="2" id="KW-1185">Reference proteome</keyword>
<accession>A0A371FBS1</accession>
<reference evidence="1" key="1">
    <citation type="submission" date="2018-05" db="EMBL/GenBank/DDBJ databases">
        <title>Draft genome of Mucuna pruriens seed.</title>
        <authorList>
            <person name="Nnadi N.E."/>
            <person name="Vos R."/>
            <person name="Hasami M.H."/>
            <person name="Devisetty U.K."/>
            <person name="Aguiy J.C."/>
        </authorList>
    </citation>
    <scope>NUCLEOTIDE SEQUENCE [LARGE SCALE GENOMIC DNA]</scope>
    <source>
        <strain evidence="1">JCA_2017</strain>
    </source>
</reference>
<proteinExistence type="predicted"/>
<gene>
    <name evidence="1" type="ORF">CR513_44340</name>
</gene>
<evidence type="ECO:0000313" key="2">
    <source>
        <dbReference type="Proteomes" id="UP000257109"/>
    </source>
</evidence>
<protein>
    <recommendedName>
        <fullName evidence="3">Retrotransposon gag domain-containing protein</fullName>
    </recommendedName>
</protein>
<dbReference type="OrthoDB" id="1740536at2759"/>